<dbReference type="InterPro" id="IPR027417">
    <property type="entry name" value="P-loop_NTPase"/>
</dbReference>
<keyword evidence="10" id="KW-0175">Coiled coil</keyword>
<dbReference type="InterPro" id="IPR007696">
    <property type="entry name" value="DNA_mismatch_repair_MutS_core"/>
</dbReference>
<dbReference type="PROSITE" id="PS50828">
    <property type="entry name" value="SMR"/>
    <property type="match status" value="1"/>
</dbReference>
<dbReference type="Gene3D" id="3.40.50.300">
    <property type="entry name" value="P-loop containing nucleotide triphosphate hydrolases"/>
    <property type="match status" value="1"/>
</dbReference>
<dbReference type="FunFam" id="3.40.50.300:FF:000830">
    <property type="entry name" value="Endonuclease MutS2"/>
    <property type="match status" value="1"/>
</dbReference>
<keyword evidence="8 9" id="KW-0238">DNA-binding</keyword>
<dbReference type="SMART" id="SM00463">
    <property type="entry name" value="SMR"/>
    <property type="match status" value="1"/>
</dbReference>
<dbReference type="SUPFAM" id="SSF48334">
    <property type="entry name" value="DNA repair protein MutS, domain III"/>
    <property type="match status" value="1"/>
</dbReference>
<dbReference type="Pfam" id="PF01713">
    <property type="entry name" value="Smr"/>
    <property type="match status" value="1"/>
</dbReference>
<dbReference type="EMBL" id="CP012275">
    <property type="protein sequence ID" value="AMV62404.1"/>
    <property type="molecule type" value="Genomic_DNA"/>
</dbReference>
<dbReference type="GO" id="GO:0019843">
    <property type="term" value="F:rRNA binding"/>
    <property type="evidence" value="ECO:0007669"/>
    <property type="project" value="UniProtKB-UniRule"/>
</dbReference>
<dbReference type="EC" id="3.1.-.-" evidence="9"/>
<name>A0AAC9B113_9LACO</name>
<dbReference type="GO" id="GO:0016887">
    <property type="term" value="F:ATP hydrolysis activity"/>
    <property type="evidence" value="ECO:0007669"/>
    <property type="project" value="InterPro"/>
</dbReference>
<keyword evidence="14" id="KW-1185">Reference proteome</keyword>
<dbReference type="InterPro" id="IPR000432">
    <property type="entry name" value="DNA_mismatch_repair_MutS_C"/>
</dbReference>
<dbReference type="GO" id="GO:0004519">
    <property type="term" value="F:endonuclease activity"/>
    <property type="evidence" value="ECO:0007669"/>
    <property type="project" value="UniProtKB-UniRule"/>
</dbReference>
<dbReference type="PANTHER" id="PTHR48466:SF2">
    <property type="entry name" value="OS10G0509000 PROTEIN"/>
    <property type="match status" value="1"/>
</dbReference>
<dbReference type="InterPro" id="IPR036063">
    <property type="entry name" value="Smr_dom_sf"/>
</dbReference>
<dbReference type="InterPro" id="IPR002625">
    <property type="entry name" value="Smr_dom"/>
</dbReference>
<feature type="binding site" evidence="9">
    <location>
        <begin position="335"/>
        <end position="342"/>
    </location>
    <ligand>
        <name>ATP</name>
        <dbReference type="ChEBI" id="CHEBI:30616"/>
    </ligand>
</feature>
<accession>A0AAC9B113</accession>
<evidence type="ECO:0000256" key="9">
    <source>
        <dbReference type="HAMAP-Rule" id="MF_00092"/>
    </source>
</evidence>
<evidence type="ECO:0000313" key="13">
    <source>
        <dbReference type="EMBL" id="AMV67732.1"/>
    </source>
</evidence>
<evidence type="ECO:0000256" key="4">
    <source>
        <dbReference type="ARBA" id="ARBA00022759"/>
    </source>
</evidence>
<gene>
    <name evidence="9" type="primary">mutS2</name>
    <name evidence="9" type="synonym">rqcU</name>
    <name evidence="12" type="ORF">ADU70_0910</name>
    <name evidence="13" type="ORF">ADU72_1807</name>
</gene>
<keyword evidence="4 9" id="KW-0255">Endonuclease</keyword>
<dbReference type="EC" id="3.6.4.-" evidence="9"/>
<dbReference type="HAMAP" id="MF_00092">
    <property type="entry name" value="MutS2"/>
    <property type="match status" value="1"/>
</dbReference>
<dbReference type="InterPro" id="IPR036187">
    <property type="entry name" value="DNA_mismatch_repair_MutS_sf"/>
</dbReference>
<dbReference type="InterPro" id="IPR045076">
    <property type="entry name" value="MutS"/>
</dbReference>
<sequence length="786" mass="88110">MMNKKIFKTLEYQKVKDKLKPYLTSQNGQQELADLGPMVDRDKIQFALTETLDGADAYRLKGGIPIAKLDNISPQMKRLEIGATLSGLELSQVTKMLRTTQDVLNFFQKLQEEKIDFRTLYTTVNKLQSLPEISKRLMKSIEGDGHITNEASDKLFGIRNRITTTESEIRAKMDGYTRGKDAKYLSDSIITMRDGRYVIPVMAQYRSHFGGVVHDQSASGQTMYIEPQAVMELNNRLRQNQVEEKNEEERILTELSELLIPYREDLLNNATILGHLDFINAKARYAAEIKATEPTISDQNQVHFRQARHPLISAKKIVPNDIDLGEDYKALIITGPNTGGKTITLKTFGLLQLMAQSGLFIPVAENSQMGIFTEIFADIGDEQSIEQNLSTFSSHMDNIVKILKKVDDHSLVLFDELGGGTDPKEGAALAIAILDRVGSSGSYVMATTHYPELKAYGYNRPETMNASMEFDTQSLEPTYKLLVGIPGSSNAFDIATRLGLESGIITQARSLIDQDSQDLSAMISDLSSRQKEADDRSAKLKVEVDEATTLHKDLANEYQKLRNSKDQYLEKAKLEANKLVEDTEEKTDVIIKRLRKMEMQGGVAIKENKLIDSKSELNALHQAPNLKKNRVLQRAKAKQALKPNDDVMVTSYGQRGSLLRQTDKKHWEVQMGIIKMKVPTDEIEKLAPEKGQPQRNRTTIHRTSSSVKPTLDLRGKRYEEAMTEVDRYIDSALLAGYPMVTIVHGKGTGALRKGITQYLQGNRQVKHFEYAAPNAGGNGATVVQFK</sequence>
<keyword evidence="7 9" id="KW-0694">RNA-binding</keyword>
<dbReference type="GO" id="GO:0005524">
    <property type="term" value="F:ATP binding"/>
    <property type="evidence" value="ECO:0007669"/>
    <property type="project" value="UniProtKB-UniRule"/>
</dbReference>
<dbReference type="Gene3D" id="3.30.1370.110">
    <property type="match status" value="1"/>
</dbReference>
<dbReference type="Pfam" id="PF20297">
    <property type="entry name" value="MSSS"/>
    <property type="match status" value="1"/>
</dbReference>
<comment type="function">
    <text evidence="9">Acts as a ribosome collision sensor, splitting the ribosome into its 2 subunits. Detects stalled/collided 70S ribosomes which it binds and splits by an ATP-hydrolysis driven conformational change. Acts upstream of the ribosome quality control system (RQC), a ribosome-associated complex that mediates the extraction of incompletely synthesized nascent chains from stalled ribosomes and their subsequent degradation. Probably generates substrates for RQC.</text>
</comment>
<evidence type="ECO:0000256" key="7">
    <source>
        <dbReference type="ARBA" id="ARBA00022884"/>
    </source>
</evidence>
<dbReference type="Pfam" id="PF00488">
    <property type="entry name" value="MutS_V"/>
    <property type="match status" value="1"/>
</dbReference>
<dbReference type="Proteomes" id="UP000076244">
    <property type="component" value="Chromosome"/>
</dbReference>
<comment type="similarity">
    <text evidence="9">Belongs to the DNA mismatch repair MutS family. MutS2 subfamily.</text>
</comment>
<proteinExistence type="inferred from homology"/>
<evidence type="ECO:0000256" key="2">
    <source>
        <dbReference type="ARBA" id="ARBA00022730"/>
    </source>
</evidence>
<dbReference type="InterPro" id="IPR005747">
    <property type="entry name" value="MutS2"/>
</dbReference>
<dbReference type="GO" id="GO:0140664">
    <property type="term" value="F:ATP-dependent DNA damage sensor activity"/>
    <property type="evidence" value="ECO:0007669"/>
    <property type="project" value="InterPro"/>
</dbReference>
<dbReference type="KEGG" id="pdm:ADU72_1807"/>
<dbReference type="AlphaFoldDB" id="A0AAC9B113"/>
<evidence type="ECO:0000256" key="1">
    <source>
        <dbReference type="ARBA" id="ARBA00022722"/>
    </source>
</evidence>
<dbReference type="InterPro" id="IPR046893">
    <property type="entry name" value="MSSS"/>
</dbReference>
<evidence type="ECO:0000256" key="8">
    <source>
        <dbReference type="ARBA" id="ARBA00023125"/>
    </source>
</evidence>
<keyword evidence="6 9" id="KW-0067">ATP-binding</keyword>
<evidence type="ECO:0000313" key="14">
    <source>
        <dbReference type="Proteomes" id="UP000076244"/>
    </source>
</evidence>
<dbReference type="PIRSF" id="PIRSF005814">
    <property type="entry name" value="MutS_YshD"/>
    <property type="match status" value="1"/>
</dbReference>
<dbReference type="EMBL" id="CP012288">
    <property type="protein sequence ID" value="AMV67732.1"/>
    <property type="molecule type" value="Genomic_DNA"/>
</dbReference>
<evidence type="ECO:0000313" key="15">
    <source>
        <dbReference type="Proteomes" id="UP000076405"/>
    </source>
</evidence>
<feature type="coiled-coil region" evidence="10">
    <location>
        <begin position="544"/>
        <end position="571"/>
    </location>
</feature>
<dbReference type="Proteomes" id="UP000076405">
    <property type="component" value="Chromosome"/>
</dbReference>
<evidence type="ECO:0000256" key="6">
    <source>
        <dbReference type="ARBA" id="ARBA00022840"/>
    </source>
</evidence>
<dbReference type="Gene3D" id="1.10.1420.10">
    <property type="match status" value="1"/>
</dbReference>
<evidence type="ECO:0000256" key="5">
    <source>
        <dbReference type="ARBA" id="ARBA00022801"/>
    </source>
</evidence>
<comment type="function">
    <text evidence="9">Endonuclease that is involved in the suppression of homologous recombination and thus may have a key role in the control of bacterial genetic diversity.</text>
</comment>
<evidence type="ECO:0000256" key="3">
    <source>
        <dbReference type="ARBA" id="ARBA00022741"/>
    </source>
</evidence>
<dbReference type="SMART" id="SM00533">
    <property type="entry name" value="MUTSd"/>
    <property type="match status" value="1"/>
</dbReference>
<protein>
    <recommendedName>
        <fullName evidence="9">Endonuclease MutS2</fullName>
        <ecNumber evidence="9">3.1.-.-</ecNumber>
    </recommendedName>
    <alternativeName>
        <fullName evidence="9">Ribosome-associated protein quality control-upstream factor</fullName>
        <shortName evidence="9">RQC-upstream factor</shortName>
        <shortName evidence="9">RqcU</shortName>
        <ecNumber evidence="9">3.6.4.-</ecNumber>
    </alternativeName>
</protein>
<dbReference type="GO" id="GO:0043023">
    <property type="term" value="F:ribosomal large subunit binding"/>
    <property type="evidence" value="ECO:0007669"/>
    <property type="project" value="UniProtKB-UniRule"/>
</dbReference>
<dbReference type="SUPFAM" id="SSF160443">
    <property type="entry name" value="SMR domain-like"/>
    <property type="match status" value="1"/>
</dbReference>
<evidence type="ECO:0000256" key="10">
    <source>
        <dbReference type="SAM" id="Coils"/>
    </source>
</evidence>
<dbReference type="CDD" id="cd03280">
    <property type="entry name" value="ABC_MutS2"/>
    <property type="match status" value="1"/>
</dbReference>
<feature type="domain" description="Smr" evidence="11">
    <location>
        <begin position="711"/>
        <end position="786"/>
    </location>
</feature>
<dbReference type="GO" id="GO:0030983">
    <property type="term" value="F:mismatched DNA binding"/>
    <property type="evidence" value="ECO:0007669"/>
    <property type="project" value="InterPro"/>
</dbReference>
<evidence type="ECO:0000259" key="11">
    <source>
        <dbReference type="PROSITE" id="PS50828"/>
    </source>
</evidence>
<dbReference type="NCBIfam" id="TIGR01069">
    <property type="entry name" value="mutS2"/>
    <property type="match status" value="1"/>
</dbReference>
<dbReference type="GO" id="GO:0045910">
    <property type="term" value="P:negative regulation of DNA recombination"/>
    <property type="evidence" value="ECO:0007669"/>
    <property type="project" value="InterPro"/>
</dbReference>
<keyword evidence="5 9" id="KW-0378">Hydrolase</keyword>
<evidence type="ECO:0000313" key="12">
    <source>
        <dbReference type="EMBL" id="AMV62404.1"/>
    </source>
</evidence>
<feature type="coiled-coil region" evidence="10">
    <location>
        <begin position="230"/>
        <end position="258"/>
    </location>
</feature>
<reference evidence="14 15" key="1">
    <citation type="journal article" date="2016" name="PLoS ONE">
        <title>The Identification of Novel Diagnostic Marker Genes for the Detection of Beer Spoiling Pediococcus damnosus Strains Using the BlAst Diagnostic Gene findEr.</title>
        <authorList>
            <person name="Behr J."/>
            <person name="Geissler A.J."/>
            <person name="Schmid J."/>
            <person name="Zehe A."/>
            <person name="Vogel R.F."/>
        </authorList>
    </citation>
    <scope>NUCLEOTIDE SEQUENCE [LARGE SCALE GENOMIC DNA]</scope>
    <source>
        <strain evidence="12 15">TMW 2.1533</strain>
        <strain evidence="13 14">TMW 2.1535</strain>
    </source>
</reference>
<keyword evidence="3 9" id="KW-0547">Nucleotide-binding</keyword>
<dbReference type="SMART" id="SM00534">
    <property type="entry name" value="MUTSac"/>
    <property type="match status" value="1"/>
</dbReference>
<keyword evidence="2 9" id="KW-0699">rRNA-binding</keyword>
<dbReference type="SUPFAM" id="SSF52540">
    <property type="entry name" value="P-loop containing nucleoside triphosphate hydrolases"/>
    <property type="match status" value="1"/>
</dbReference>
<organism evidence="12 15">
    <name type="scientific">Pediococcus damnosus</name>
    <dbReference type="NCBI Taxonomy" id="51663"/>
    <lineage>
        <taxon>Bacteria</taxon>
        <taxon>Bacillati</taxon>
        <taxon>Bacillota</taxon>
        <taxon>Bacilli</taxon>
        <taxon>Lactobacillales</taxon>
        <taxon>Lactobacillaceae</taxon>
        <taxon>Pediococcus</taxon>
    </lineage>
</organism>
<comment type="subunit">
    <text evidence="9">Homodimer. Binds to stalled ribosomes, contacting rRNA.</text>
</comment>
<dbReference type="GO" id="GO:0072344">
    <property type="term" value="P:rescue of stalled ribosome"/>
    <property type="evidence" value="ECO:0007669"/>
    <property type="project" value="UniProtKB-UniRule"/>
</dbReference>
<keyword evidence="1 9" id="KW-0540">Nuclease</keyword>
<dbReference type="PANTHER" id="PTHR48466">
    <property type="entry name" value="OS10G0509000 PROTEIN-RELATED"/>
    <property type="match status" value="1"/>
</dbReference>
<dbReference type="GO" id="GO:0006298">
    <property type="term" value="P:mismatch repair"/>
    <property type="evidence" value="ECO:0007669"/>
    <property type="project" value="InterPro"/>
</dbReference>